<evidence type="ECO:0000313" key="7">
    <source>
        <dbReference type="EnsemblProtists" id="PYU1_T010739"/>
    </source>
</evidence>
<reference evidence="8" key="1">
    <citation type="journal article" date="2010" name="Genome Biol.">
        <title>Genome sequence of the necrotrophic plant pathogen Pythium ultimum reveals original pathogenicity mechanisms and effector repertoire.</title>
        <authorList>
            <person name="Levesque C.A."/>
            <person name="Brouwer H."/>
            <person name="Cano L."/>
            <person name="Hamilton J.P."/>
            <person name="Holt C."/>
            <person name="Huitema E."/>
            <person name="Raffaele S."/>
            <person name="Robideau G.P."/>
            <person name="Thines M."/>
            <person name="Win J."/>
            <person name="Zerillo M.M."/>
            <person name="Beakes G.W."/>
            <person name="Boore J.L."/>
            <person name="Busam D."/>
            <person name="Dumas B."/>
            <person name="Ferriera S."/>
            <person name="Fuerstenberg S.I."/>
            <person name="Gachon C.M."/>
            <person name="Gaulin E."/>
            <person name="Govers F."/>
            <person name="Grenville-Briggs L."/>
            <person name="Horner N."/>
            <person name="Hostetler J."/>
            <person name="Jiang R.H."/>
            <person name="Johnson J."/>
            <person name="Krajaejun T."/>
            <person name="Lin H."/>
            <person name="Meijer H.J."/>
            <person name="Moore B."/>
            <person name="Morris P."/>
            <person name="Phuntmart V."/>
            <person name="Puiu D."/>
            <person name="Shetty J."/>
            <person name="Stajich J.E."/>
            <person name="Tripathy S."/>
            <person name="Wawra S."/>
            <person name="van West P."/>
            <person name="Whitty B.R."/>
            <person name="Coutinho P.M."/>
            <person name="Henrissat B."/>
            <person name="Martin F."/>
            <person name="Thomas P.D."/>
            <person name="Tyler B.M."/>
            <person name="De Vries R.P."/>
            <person name="Kamoun S."/>
            <person name="Yandell M."/>
            <person name="Tisserat N."/>
            <person name="Buell C.R."/>
        </authorList>
    </citation>
    <scope>NUCLEOTIDE SEQUENCE</scope>
    <source>
        <strain evidence="8">DAOM:BR144</strain>
    </source>
</reference>
<evidence type="ECO:0000259" key="6">
    <source>
        <dbReference type="PROSITE" id="PS51083"/>
    </source>
</evidence>
<evidence type="ECO:0000256" key="4">
    <source>
        <dbReference type="PROSITE-ProRule" id="PRU00453"/>
    </source>
</evidence>
<dbReference type="AlphaFoldDB" id="K3X0J0"/>
<feature type="domain" description="HIT-type" evidence="6">
    <location>
        <begin position="163"/>
        <end position="195"/>
    </location>
</feature>
<dbReference type="InterPro" id="IPR039723">
    <property type="entry name" value="Vps71/ZNHIT1"/>
</dbReference>
<evidence type="ECO:0000256" key="2">
    <source>
        <dbReference type="ARBA" id="ARBA00022771"/>
    </source>
</evidence>
<dbReference type="eggNOG" id="KOG3362">
    <property type="taxonomic scope" value="Eukaryota"/>
</dbReference>
<evidence type="ECO:0000256" key="1">
    <source>
        <dbReference type="ARBA" id="ARBA00022723"/>
    </source>
</evidence>
<dbReference type="InterPro" id="IPR007529">
    <property type="entry name" value="Znf_HIT"/>
</dbReference>
<keyword evidence="8" id="KW-1185">Reference proteome</keyword>
<dbReference type="PROSITE" id="PS51083">
    <property type="entry name" value="ZF_HIT"/>
    <property type="match status" value="1"/>
</dbReference>
<dbReference type="GO" id="GO:0006338">
    <property type="term" value="P:chromatin remodeling"/>
    <property type="evidence" value="ECO:0007669"/>
    <property type="project" value="InterPro"/>
</dbReference>
<dbReference type="HOGENOM" id="CLU_106918_0_1_1"/>
<sequence>MGKAYDGKKRWNETILRTTAAAATAKRAAKTKRFSGRTVKLSKAMQHVDEETRTIVRNARLDALEADNYGVDAEADGDDANDVDDMYIDDGDVPSGAGTPGKDKRARKNRKLATKAKAKKWKVKSLAQLVFEEHGAGDAVDPNMPNYITVAAAASTRPARRFCCVCGFFAVYSCTRCGSRYCRIKCGDEHKESSCLKFGL</sequence>
<dbReference type="GO" id="GO:0005634">
    <property type="term" value="C:nucleus"/>
    <property type="evidence" value="ECO:0007669"/>
    <property type="project" value="UniProtKB-ARBA"/>
</dbReference>
<evidence type="ECO:0000256" key="3">
    <source>
        <dbReference type="ARBA" id="ARBA00022833"/>
    </source>
</evidence>
<dbReference type="EnsemblProtists" id="PYU1_T010739">
    <property type="protein sequence ID" value="PYU1_T010739"/>
    <property type="gene ID" value="PYU1_G010716"/>
</dbReference>
<dbReference type="GO" id="GO:0008270">
    <property type="term" value="F:zinc ion binding"/>
    <property type="evidence" value="ECO:0007669"/>
    <property type="project" value="UniProtKB-UniRule"/>
</dbReference>
<name>K3X0J0_GLOUD</name>
<dbReference type="CDD" id="cd21437">
    <property type="entry name" value="zf-HIT_ZNHIT1_like"/>
    <property type="match status" value="1"/>
</dbReference>
<accession>K3X0J0</accession>
<dbReference type="VEuPathDB" id="FungiDB:PYU1_G010716"/>
<reference evidence="7" key="3">
    <citation type="submission" date="2015-02" db="UniProtKB">
        <authorList>
            <consortium name="EnsemblProtists"/>
        </authorList>
    </citation>
    <scope>IDENTIFICATION</scope>
    <source>
        <strain evidence="7">DAOM BR144</strain>
    </source>
</reference>
<dbReference type="OMA" id="CIPCGAR"/>
<dbReference type="PANTHER" id="PTHR13093">
    <property type="entry name" value="ZINC FINGER HIT DOMAIN CONTAINING PROTEIN 1"/>
    <property type="match status" value="1"/>
</dbReference>
<reference evidence="8" key="2">
    <citation type="submission" date="2010-04" db="EMBL/GenBank/DDBJ databases">
        <authorList>
            <person name="Buell R."/>
            <person name="Hamilton J."/>
            <person name="Hostetler J."/>
        </authorList>
    </citation>
    <scope>NUCLEOTIDE SEQUENCE [LARGE SCALE GENOMIC DNA]</scope>
    <source>
        <strain evidence="8">DAOM:BR144</strain>
    </source>
</reference>
<dbReference type="Proteomes" id="UP000019132">
    <property type="component" value="Unassembled WGS sequence"/>
</dbReference>
<evidence type="ECO:0000313" key="8">
    <source>
        <dbReference type="Proteomes" id="UP000019132"/>
    </source>
</evidence>
<evidence type="ECO:0000256" key="5">
    <source>
        <dbReference type="SAM" id="MobiDB-lite"/>
    </source>
</evidence>
<dbReference type="EMBL" id="GL376592">
    <property type="status" value="NOT_ANNOTATED_CDS"/>
    <property type="molecule type" value="Genomic_DNA"/>
</dbReference>
<keyword evidence="1" id="KW-0479">Metal-binding</keyword>
<protein>
    <recommendedName>
        <fullName evidence="6">HIT-type domain-containing protein</fullName>
    </recommendedName>
</protein>
<keyword evidence="2 4" id="KW-0863">Zinc-finger</keyword>
<feature type="region of interest" description="Disordered" evidence="5">
    <location>
        <begin position="89"/>
        <end position="109"/>
    </location>
</feature>
<dbReference type="STRING" id="431595.K3X0J0"/>
<proteinExistence type="predicted"/>
<organism evidence="7 8">
    <name type="scientific">Globisporangium ultimum (strain ATCC 200006 / CBS 805.95 / DAOM BR144)</name>
    <name type="common">Pythium ultimum</name>
    <dbReference type="NCBI Taxonomy" id="431595"/>
    <lineage>
        <taxon>Eukaryota</taxon>
        <taxon>Sar</taxon>
        <taxon>Stramenopiles</taxon>
        <taxon>Oomycota</taxon>
        <taxon>Peronosporomycetes</taxon>
        <taxon>Pythiales</taxon>
        <taxon>Pythiaceae</taxon>
        <taxon>Globisporangium</taxon>
    </lineage>
</organism>
<dbReference type="InParanoid" id="K3X0J0"/>
<keyword evidence="3" id="KW-0862">Zinc</keyword>